<dbReference type="Proteomes" id="UP000269721">
    <property type="component" value="Unassembled WGS sequence"/>
</dbReference>
<proteinExistence type="predicted"/>
<organism evidence="1 2">
    <name type="scientific">Blyttiomyces helicus</name>
    <dbReference type="NCBI Taxonomy" id="388810"/>
    <lineage>
        <taxon>Eukaryota</taxon>
        <taxon>Fungi</taxon>
        <taxon>Fungi incertae sedis</taxon>
        <taxon>Chytridiomycota</taxon>
        <taxon>Chytridiomycota incertae sedis</taxon>
        <taxon>Chytridiomycetes</taxon>
        <taxon>Chytridiomycetes incertae sedis</taxon>
        <taxon>Blyttiomyces</taxon>
    </lineage>
</organism>
<dbReference type="AlphaFoldDB" id="A0A4P9WFN4"/>
<dbReference type="EMBL" id="KZ995438">
    <property type="protein sequence ID" value="RKO90675.1"/>
    <property type="molecule type" value="Genomic_DNA"/>
</dbReference>
<evidence type="ECO:0000313" key="1">
    <source>
        <dbReference type="EMBL" id="RKO90675.1"/>
    </source>
</evidence>
<gene>
    <name evidence="1" type="ORF">BDK51DRAFT_28241</name>
</gene>
<evidence type="ECO:0000313" key="2">
    <source>
        <dbReference type="Proteomes" id="UP000269721"/>
    </source>
</evidence>
<protein>
    <submittedName>
        <fullName evidence="1">Uncharacterized protein</fullName>
    </submittedName>
</protein>
<keyword evidence="2" id="KW-1185">Reference proteome</keyword>
<name>A0A4P9WFN4_9FUNG</name>
<sequence>MPFNDFEESSPHYAARLSRLHVLAGDNSVWRDTFLQRFDPPATGHKPLVKMYKEGARGLRKVASGKDGWQNLLPPHSKLLDEDGGYQMKVFGSGREMVDAVRLGG</sequence>
<reference evidence="2" key="1">
    <citation type="journal article" date="2018" name="Nat. Microbiol.">
        <title>Leveraging single-cell genomics to expand the fungal tree of life.</title>
        <authorList>
            <person name="Ahrendt S.R."/>
            <person name="Quandt C.A."/>
            <person name="Ciobanu D."/>
            <person name="Clum A."/>
            <person name="Salamov A."/>
            <person name="Andreopoulos B."/>
            <person name="Cheng J.F."/>
            <person name="Woyke T."/>
            <person name="Pelin A."/>
            <person name="Henrissat B."/>
            <person name="Reynolds N.K."/>
            <person name="Benny G.L."/>
            <person name="Smith M.E."/>
            <person name="James T.Y."/>
            <person name="Grigoriev I.V."/>
        </authorList>
    </citation>
    <scope>NUCLEOTIDE SEQUENCE [LARGE SCALE GENOMIC DNA]</scope>
</reference>
<accession>A0A4P9WFN4</accession>